<keyword evidence="1" id="KW-1133">Transmembrane helix</keyword>
<organism evidence="2 3">
    <name type="scientific">Methanoregula formicica (strain DSM 22288 / NBRC 105244 / SMSP)</name>
    <dbReference type="NCBI Taxonomy" id="593750"/>
    <lineage>
        <taxon>Archaea</taxon>
        <taxon>Methanobacteriati</taxon>
        <taxon>Methanobacteriota</taxon>
        <taxon>Stenosarchaea group</taxon>
        <taxon>Methanomicrobia</taxon>
        <taxon>Methanomicrobiales</taxon>
        <taxon>Methanoregulaceae</taxon>
        <taxon>Methanoregula</taxon>
    </lineage>
</organism>
<evidence type="ECO:0000313" key="2">
    <source>
        <dbReference type="EMBL" id="AGB02108.1"/>
    </source>
</evidence>
<feature type="transmembrane region" description="Helical" evidence="1">
    <location>
        <begin position="39"/>
        <end position="61"/>
    </location>
</feature>
<keyword evidence="3" id="KW-1185">Reference proteome</keyword>
<name>L0HFL7_METFS</name>
<evidence type="ECO:0000256" key="1">
    <source>
        <dbReference type="SAM" id="Phobius"/>
    </source>
</evidence>
<dbReference type="EMBL" id="CP003167">
    <property type="protein sequence ID" value="AGB02108.1"/>
    <property type="molecule type" value="Genomic_DNA"/>
</dbReference>
<dbReference type="AlphaFoldDB" id="L0HFL7"/>
<dbReference type="InParanoid" id="L0HFL7"/>
<dbReference type="Proteomes" id="UP000010824">
    <property type="component" value="Chromosome"/>
</dbReference>
<keyword evidence="1" id="KW-0812">Transmembrane</keyword>
<dbReference type="STRING" id="593750.Metfor_1059"/>
<dbReference type="HOGENOM" id="CLU_2875063_0_0_2"/>
<keyword evidence="1" id="KW-0472">Membrane</keyword>
<evidence type="ECO:0000313" key="3">
    <source>
        <dbReference type="Proteomes" id="UP000010824"/>
    </source>
</evidence>
<accession>L0HFL7</accession>
<proteinExistence type="predicted"/>
<dbReference type="KEGG" id="mfo:Metfor_1059"/>
<sequence precursor="true">MTRRHHQDLSRFGKIVTAATILLAVLLVVVFTVPFFEDWIYLKFFLICSLAFVNLGILYLIRC</sequence>
<dbReference type="RefSeq" id="WP_015285072.1">
    <property type="nucleotide sequence ID" value="NC_019943.1"/>
</dbReference>
<protein>
    <submittedName>
        <fullName evidence="2">Uncharacterized protein</fullName>
    </submittedName>
</protein>
<reference evidence="3" key="1">
    <citation type="submission" date="2011-12" db="EMBL/GenBank/DDBJ databases">
        <title>Complete sequence of Methanoregula formicicum SMSP.</title>
        <authorList>
            <person name="Lucas S."/>
            <person name="Han J."/>
            <person name="Lapidus A."/>
            <person name="Cheng J.-F."/>
            <person name="Goodwin L."/>
            <person name="Pitluck S."/>
            <person name="Peters L."/>
            <person name="Ovchinnikova G."/>
            <person name="Teshima H."/>
            <person name="Detter J.C."/>
            <person name="Han C."/>
            <person name="Tapia R."/>
            <person name="Land M."/>
            <person name="Hauser L."/>
            <person name="Kyrpides N."/>
            <person name="Ivanova N."/>
            <person name="Pagani I."/>
            <person name="Imachi H."/>
            <person name="Tamaki H."/>
            <person name="Sekiguchi Y."/>
            <person name="Kamagata Y."/>
            <person name="Cadillo-Quiroz H."/>
            <person name="Zinder S."/>
            <person name="Liu W.-T."/>
            <person name="Woyke T."/>
        </authorList>
    </citation>
    <scope>NUCLEOTIDE SEQUENCE [LARGE SCALE GENOMIC DNA]</scope>
    <source>
        <strain evidence="3">DSM 22288 / NBRC 105244 / SMSP</strain>
    </source>
</reference>
<feature type="transmembrane region" description="Helical" evidence="1">
    <location>
        <begin position="12"/>
        <end position="33"/>
    </location>
</feature>
<reference evidence="2 3" key="2">
    <citation type="journal article" date="2014" name="Genome Announc.">
        <title>Complete Genome Sequence of Methanoregula formicica SMSPT, a Mesophilic Hydrogenotrophic Methanogen Isolated from a Methanogenic Upflow Anaerobic Sludge Blanket Reactor.</title>
        <authorList>
            <person name="Yamamoto K."/>
            <person name="Tamaki H."/>
            <person name="Cadillo-Quiroz H."/>
            <person name="Imachi H."/>
            <person name="Kyrpides N."/>
            <person name="Woyke T."/>
            <person name="Goodwin L."/>
            <person name="Zinder S.H."/>
            <person name="Kamagata Y."/>
            <person name="Liu W.T."/>
        </authorList>
    </citation>
    <scope>NUCLEOTIDE SEQUENCE [LARGE SCALE GENOMIC DNA]</scope>
    <source>
        <strain evidence="3">DSM 22288 / NBRC 105244 / SMSP</strain>
    </source>
</reference>
<gene>
    <name evidence="2" type="ordered locus">Metfor_1059</name>
</gene>
<dbReference type="GeneID" id="14310372"/>